<gene>
    <name evidence="2" type="ORF">B296_00025547</name>
</gene>
<protein>
    <submittedName>
        <fullName evidence="2">Uncharacterized protein</fullName>
    </submittedName>
</protein>
<feature type="compositionally biased region" description="Polar residues" evidence="1">
    <location>
        <begin position="102"/>
        <end position="121"/>
    </location>
</feature>
<evidence type="ECO:0000313" key="2">
    <source>
        <dbReference type="EMBL" id="RRT51917.1"/>
    </source>
</evidence>
<dbReference type="Proteomes" id="UP000287651">
    <property type="component" value="Unassembled WGS sequence"/>
</dbReference>
<evidence type="ECO:0000256" key="1">
    <source>
        <dbReference type="SAM" id="MobiDB-lite"/>
    </source>
</evidence>
<proteinExistence type="predicted"/>
<dbReference type="EMBL" id="AMZH03011972">
    <property type="protein sequence ID" value="RRT51917.1"/>
    <property type="molecule type" value="Genomic_DNA"/>
</dbReference>
<comment type="caution">
    <text evidence="2">The sequence shown here is derived from an EMBL/GenBank/DDBJ whole genome shotgun (WGS) entry which is preliminary data.</text>
</comment>
<feature type="region of interest" description="Disordered" evidence="1">
    <location>
        <begin position="100"/>
        <end position="121"/>
    </location>
</feature>
<accession>A0A426YJS5</accession>
<sequence length="121" mass="13046">MAESTTDGAWLTDLIGSVRGVGDRVRQTIKSGEKSTPAAASGLEDDVAAVRKQGKGQFRLGGSTKGRGWRRGVGYGQRLIWQTHRSPRARLRQRWWSGASAAVSSKTPQNVASASTSYPRC</sequence>
<reference evidence="2 3" key="1">
    <citation type="journal article" date="2014" name="Agronomy (Basel)">
        <title>A Draft Genome Sequence for Ensete ventricosum, the Drought-Tolerant Tree Against Hunger.</title>
        <authorList>
            <person name="Harrison J."/>
            <person name="Moore K.A."/>
            <person name="Paszkiewicz K."/>
            <person name="Jones T."/>
            <person name="Grant M."/>
            <person name="Ambacheew D."/>
            <person name="Muzemil S."/>
            <person name="Studholme D.J."/>
        </authorList>
    </citation>
    <scope>NUCLEOTIDE SEQUENCE [LARGE SCALE GENOMIC DNA]</scope>
</reference>
<organism evidence="2 3">
    <name type="scientific">Ensete ventricosum</name>
    <name type="common">Abyssinian banana</name>
    <name type="synonym">Musa ensete</name>
    <dbReference type="NCBI Taxonomy" id="4639"/>
    <lineage>
        <taxon>Eukaryota</taxon>
        <taxon>Viridiplantae</taxon>
        <taxon>Streptophyta</taxon>
        <taxon>Embryophyta</taxon>
        <taxon>Tracheophyta</taxon>
        <taxon>Spermatophyta</taxon>
        <taxon>Magnoliopsida</taxon>
        <taxon>Liliopsida</taxon>
        <taxon>Zingiberales</taxon>
        <taxon>Musaceae</taxon>
        <taxon>Ensete</taxon>
    </lineage>
</organism>
<name>A0A426YJS5_ENSVE</name>
<evidence type="ECO:0000313" key="3">
    <source>
        <dbReference type="Proteomes" id="UP000287651"/>
    </source>
</evidence>
<dbReference type="AlphaFoldDB" id="A0A426YJS5"/>